<evidence type="ECO:0000256" key="8">
    <source>
        <dbReference type="HAMAP-Rule" id="MF_00123"/>
    </source>
</evidence>
<dbReference type="FunFam" id="1.10.730.10:FF:000006">
    <property type="entry name" value="Arginyl-tRNA synthetase 2, mitochondrial"/>
    <property type="match status" value="1"/>
</dbReference>
<dbReference type="GO" id="GO:0006420">
    <property type="term" value="P:arginyl-tRNA aminoacylation"/>
    <property type="evidence" value="ECO:0007669"/>
    <property type="project" value="UniProtKB-UniRule"/>
</dbReference>
<evidence type="ECO:0000256" key="3">
    <source>
        <dbReference type="ARBA" id="ARBA00022741"/>
    </source>
</evidence>
<dbReference type="InterPro" id="IPR001278">
    <property type="entry name" value="Arg-tRNA-ligase"/>
</dbReference>
<keyword evidence="4 8" id="KW-0067">ATP-binding</keyword>
<evidence type="ECO:0000256" key="4">
    <source>
        <dbReference type="ARBA" id="ARBA00022840"/>
    </source>
</evidence>
<keyword evidence="6 8" id="KW-0030">Aminoacyl-tRNA synthetase</keyword>
<evidence type="ECO:0000259" key="10">
    <source>
        <dbReference type="SMART" id="SM00836"/>
    </source>
</evidence>
<dbReference type="Pfam" id="PF00750">
    <property type="entry name" value="tRNA-synt_1d"/>
    <property type="match status" value="1"/>
</dbReference>
<evidence type="ECO:0000256" key="5">
    <source>
        <dbReference type="ARBA" id="ARBA00022917"/>
    </source>
</evidence>
<feature type="short sequence motif" description="'HIGH' region" evidence="8">
    <location>
        <begin position="132"/>
        <end position="142"/>
    </location>
</feature>
<dbReference type="GO" id="GO:0005524">
    <property type="term" value="F:ATP binding"/>
    <property type="evidence" value="ECO:0007669"/>
    <property type="project" value="UniProtKB-UniRule"/>
</dbReference>
<dbReference type="Gene3D" id="1.10.730.10">
    <property type="entry name" value="Isoleucyl-tRNA Synthetase, Domain 1"/>
    <property type="match status" value="1"/>
</dbReference>
<keyword evidence="8" id="KW-0963">Cytoplasm</keyword>
<comment type="subcellular location">
    <subcellularLocation>
        <location evidence="8">Cytoplasm</location>
    </subcellularLocation>
</comment>
<dbReference type="InterPro" id="IPR014729">
    <property type="entry name" value="Rossmann-like_a/b/a_fold"/>
</dbReference>
<feature type="domain" description="Arginyl tRNA synthetase N-terminal" evidence="11">
    <location>
        <begin position="3"/>
        <end position="95"/>
    </location>
</feature>
<evidence type="ECO:0000256" key="1">
    <source>
        <dbReference type="ARBA" id="ARBA00005594"/>
    </source>
</evidence>
<evidence type="ECO:0000259" key="11">
    <source>
        <dbReference type="SMART" id="SM01016"/>
    </source>
</evidence>
<keyword evidence="2 8" id="KW-0436">Ligase</keyword>
<dbReference type="SUPFAM" id="SSF52374">
    <property type="entry name" value="Nucleotidylyl transferase"/>
    <property type="match status" value="1"/>
</dbReference>
<keyword evidence="3 8" id="KW-0547">Nucleotide-binding</keyword>
<dbReference type="GO" id="GO:0005737">
    <property type="term" value="C:cytoplasm"/>
    <property type="evidence" value="ECO:0007669"/>
    <property type="project" value="UniProtKB-SubCell"/>
</dbReference>
<comment type="similarity">
    <text evidence="1 8 9">Belongs to the class-I aminoacyl-tRNA synthetase family.</text>
</comment>
<dbReference type="PANTHER" id="PTHR11956">
    <property type="entry name" value="ARGINYL-TRNA SYNTHETASE"/>
    <property type="match status" value="1"/>
</dbReference>
<feature type="domain" description="DALR anticodon binding" evidence="10">
    <location>
        <begin position="472"/>
        <end position="587"/>
    </location>
</feature>
<evidence type="ECO:0000256" key="9">
    <source>
        <dbReference type="RuleBase" id="RU363038"/>
    </source>
</evidence>
<dbReference type="SMART" id="SM01016">
    <property type="entry name" value="Arg_tRNA_synt_N"/>
    <property type="match status" value="1"/>
</dbReference>
<dbReference type="Pfam" id="PF05746">
    <property type="entry name" value="DALR_1"/>
    <property type="match status" value="1"/>
</dbReference>
<dbReference type="SUPFAM" id="SSF55190">
    <property type="entry name" value="Arginyl-tRNA synthetase (ArgRS), N-terminal 'additional' domain"/>
    <property type="match status" value="1"/>
</dbReference>
<reference evidence="12" key="1">
    <citation type="journal article" date="2020" name="mSystems">
        <title>Genome- and Community-Level Interaction Insights into Carbon Utilization and Element Cycling Functions of Hydrothermarchaeota in Hydrothermal Sediment.</title>
        <authorList>
            <person name="Zhou Z."/>
            <person name="Liu Y."/>
            <person name="Xu W."/>
            <person name="Pan J."/>
            <person name="Luo Z.H."/>
            <person name="Li M."/>
        </authorList>
    </citation>
    <scope>NUCLEOTIDE SEQUENCE [LARGE SCALE GENOMIC DNA]</scope>
    <source>
        <strain evidence="12">SpSt-556</strain>
    </source>
</reference>
<dbReference type="InterPro" id="IPR009080">
    <property type="entry name" value="tRNAsynth_Ia_anticodon-bd"/>
</dbReference>
<dbReference type="SUPFAM" id="SSF47323">
    <property type="entry name" value="Anticodon-binding domain of a subclass of class I aminoacyl-tRNA synthetases"/>
    <property type="match status" value="1"/>
</dbReference>
<dbReference type="HAMAP" id="MF_00123">
    <property type="entry name" value="Arg_tRNA_synth"/>
    <property type="match status" value="1"/>
</dbReference>
<comment type="caution">
    <text evidence="12">The sequence shown here is derived from an EMBL/GenBank/DDBJ whole genome shotgun (WGS) entry which is preliminary data.</text>
</comment>
<dbReference type="PANTHER" id="PTHR11956:SF5">
    <property type="entry name" value="ARGININE--TRNA LIGASE, CYTOPLASMIC"/>
    <property type="match status" value="1"/>
</dbReference>
<dbReference type="AlphaFoldDB" id="A0A7C4KZ83"/>
<evidence type="ECO:0000256" key="7">
    <source>
        <dbReference type="ARBA" id="ARBA00049339"/>
    </source>
</evidence>
<dbReference type="Gene3D" id="3.40.50.620">
    <property type="entry name" value="HUPs"/>
    <property type="match status" value="1"/>
</dbReference>
<gene>
    <name evidence="8 12" type="primary">argS</name>
    <name evidence="12" type="ORF">ENT17_04995</name>
</gene>
<dbReference type="InterPro" id="IPR008909">
    <property type="entry name" value="DALR_anticod-bd"/>
</dbReference>
<proteinExistence type="inferred from homology"/>
<dbReference type="EC" id="6.1.1.19" evidence="8"/>
<dbReference type="CDD" id="cd07956">
    <property type="entry name" value="Anticodon_Ia_Arg"/>
    <property type="match status" value="1"/>
</dbReference>
<dbReference type="InterPro" id="IPR005148">
    <property type="entry name" value="Arg-tRNA-synth_N"/>
</dbReference>
<dbReference type="InterPro" id="IPR036695">
    <property type="entry name" value="Arg-tRNA-synth_N_sf"/>
</dbReference>
<evidence type="ECO:0000256" key="2">
    <source>
        <dbReference type="ARBA" id="ARBA00022598"/>
    </source>
</evidence>
<dbReference type="InterPro" id="IPR035684">
    <property type="entry name" value="ArgRS_core"/>
</dbReference>
<dbReference type="Gene3D" id="3.30.1360.70">
    <property type="entry name" value="Arginyl tRNA synthetase N-terminal domain"/>
    <property type="match status" value="1"/>
</dbReference>
<protein>
    <recommendedName>
        <fullName evidence="8">Arginine--tRNA ligase</fullName>
        <ecNumber evidence="8">6.1.1.19</ecNumber>
    </recommendedName>
    <alternativeName>
        <fullName evidence="8">Arginyl-tRNA synthetase</fullName>
        <shortName evidence="8">ArgRS</shortName>
    </alternativeName>
</protein>
<dbReference type="PRINTS" id="PR01038">
    <property type="entry name" value="TRNASYNTHARG"/>
</dbReference>
<keyword evidence="5 8" id="KW-0648">Protein biosynthesis</keyword>
<comment type="subunit">
    <text evidence="8">Monomer.</text>
</comment>
<organism evidence="12">
    <name type="scientific">Bellilinea caldifistulae</name>
    <dbReference type="NCBI Taxonomy" id="360411"/>
    <lineage>
        <taxon>Bacteria</taxon>
        <taxon>Bacillati</taxon>
        <taxon>Chloroflexota</taxon>
        <taxon>Anaerolineae</taxon>
        <taxon>Anaerolineales</taxon>
        <taxon>Anaerolineaceae</taxon>
        <taxon>Bellilinea</taxon>
    </lineage>
</organism>
<dbReference type="GO" id="GO:0004814">
    <property type="term" value="F:arginine-tRNA ligase activity"/>
    <property type="evidence" value="ECO:0007669"/>
    <property type="project" value="UniProtKB-UniRule"/>
</dbReference>
<comment type="catalytic activity">
    <reaction evidence="7 8">
        <text>tRNA(Arg) + L-arginine + ATP = L-arginyl-tRNA(Arg) + AMP + diphosphate</text>
        <dbReference type="Rhea" id="RHEA:20301"/>
        <dbReference type="Rhea" id="RHEA-COMP:9658"/>
        <dbReference type="Rhea" id="RHEA-COMP:9673"/>
        <dbReference type="ChEBI" id="CHEBI:30616"/>
        <dbReference type="ChEBI" id="CHEBI:32682"/>
        <dbReference type="ChEBI" id="CHEBI:33019"/>
        <dbReference type="ChEBI" id="CHEBI:78442"/>
        <dbReference type="ChEBI" id="CHEBI:78513"/>
        <dbReference type="ChEBI" id="CHEBI:456215"/>
        <dbReference type="EC" id="6.1.1.19"/>
    </reaction>
</comment>
<dbReference type="NCBIfam" id="TIGR00456">
    <property type="entry name" value="argS"/>
    <property type="match status" value="1"/>
</dbReference>
<accession>A0A7C4KZ83</accession>
<sequence>MFEREQQAITQKIKTFCRENQLPEVEFQWKWIPFSGHWGISTSFFQLAAQEARQGKKVNVNSRAAELASQIAAYLGTPQGFEKVEAVNGYLNIYFLQSTYATQVVNTVLQQGENFGKGAPRNERVMVEFSQPNTHKAFHVGHLRSAILGDVISRLLDFAGFSVVRANYPGDIGLHVIKWLWCYMNFHRGEKPASDITRWMGDIYAEANRRLEEKPELENEVRALYARWDRRDPEVVALWEETRQWSLDGFEEIYRQLDIHFDVYYFNSQVEHPGKEIVNELIAKGIAVDERPDGPVVVKLDELLGLKTEKYRVLVVLRSDNTALYATEDLALAKKKFSDYPDLSRSYYVVDVRQSLHFQQVFKTLELAGYEWASRCQHIPYELVILPGNVVMASREGTVVLLEDLIREATTRALAVVREKNPDLSEEVKLKIAQAVGIGAIKYPMLARENTKVVTFDWQSALDFNGQAAPYIQYAYVRAGSILRKAGQPLPEEAKVTEPLTPQEVELINLISRLPAEVQRSAGELRPLWIATYAYELAKAFNDFYTQCPVLQAEEAVRNFRLRLTAATRQAIANSLTLLGITAPQAM</sequence>
<evidence type="ECO:0000256" key="6">
    <source>
        <dbReference type="ARBA" id="ARBA00023146"/>
    </source>
</evidence>
<evidence type="ECO:0000313" key="12">
    <source>
        <dbReference type="EMBL" id="HGS86957.1"/>
    </source>
</evidence>
<dbReference type="EMBL" id="DSXR01000052">
    <property type="protein sequence ID" value="HGS86957.1"/>
    <property type="molecule type" value="Genomic_DNA"/>
</dbReference>
<dbReference type="SMART" id="SM00836">
    <property type="entry name" value="DALR_1"/>
    <property type="match status" value="1"/>
</dbReference>
<name>A0A7C4KZ83_9CHLR</name>